<dbReference type="PANTHER" id="PTHR39586">
    <property type="entry name" value="CYTOPLASMIC PROTEIN-RELATED"/>
    <property type="match status" value="1"/>
</dbReference>
<evidence type="ECO:0000313" key="5">
    <source>
        <dbReference type="EMBL" id="QPK23122.1"/>
    </source>
</evidence>
<dbReference type="AlphaFoldDB" id="A0A086EWF8"/>
<dbReference type="EMBL" id="CP065031">
    <property type="protein sequence ID" value="QPK23122.1"/>
    <property type="molecule type" value="Genomic_DNA"/>
</dbReference>
<accession>A0A086EWF8</accession>
<dbReference type="InterPro" id="IPR007384">
    <property type="entry name" value="UCP006257"/>
</dbReference>
<dbReference type="Proteomes" id="UP000768524">
    <property type="component" value="Unassembled WGS sequence"/>
</dbReference>
<dbReference type="Proteomes" id="UP001269968">
    <property type="component" value="Unassembled WGS sequence"/>
</dbReference>
<dbReference type="SUPFAM" id="SSF158452">
    <property type="entry name" value="YqcC-like"/>
    <property type="match status" value="1"/>
</dbReference>
<dbReference type="EMBL" id="JACGEP010000022">
    <property type="protein sequence ID" value="MBN3051788.1"/>
    <property type="molecule type" value="Genomic_DNA"/>
</dbReference>
<evidence type="ECO:0000313" key="4">
    <source>
        <dbReference type="EMBL" id="MDY4378777.1"/>
    </source>
</evidence>
<sequence>MSRENQVRQSLFDIERALRESPFWQVVPPEEEAFNSTEPFSLDTMKPEEWLQWVFLPRMHALLDSELALPAELVLLPYFEEALEGSPEETAAVLLRIGLLDELFRPDAQDGAAHDA</sequence>
<dbReference type="Pfam" id="PF04287">
    <property type="entry name" value="DUF446"/>
    <property type="match status" value="1"/>
</dbReference>
<protein>
    <submittedName>
        <fullName evidence="5">YqcC family protein</fullName>
    </submittedName>
</protein>
<dbReference type="GO" id="GO:0044010">
    <property type="term" value="P:single-species biofilm formation"/>
    <property type="evidence" value="ECO:0007669"/>
    <property type="project" value="TreeGrafter"/>
</dbReference>
<organism evidence="5 6">
    <name type="scientific">Pectobacterium brasiliense</name>
    <dbReference type="NCBI Taxonomy" id="180957"/>
    <lineage>
        <taxon>Bacteria</taxon>
        <taxon>Pseudomonadati</taxon>
        <taxon>Pseudomonadota</taxon>
        <taxon>Gammaproteobacteria</taxon>
        <taxon>Enterobacterales</taxon>
        <taxon>Pectobacteriaceae</taxon>
        <taxon>Pectobacterium</taxon>
    </lineage>
</organism>
<dbReference type="PIRSF" id="PIRSF006257">
    <property type="entry name" value="UCP006257"/>
    <property type="match status" value="1"/>
</dbReference>
<gene>
    <name evidence="5" type="ORF">F126LOC_015910</name>
    <name evidence="2" type="ORF">H4F45_09945</name>
    <name evidence="3" type="ORF">H4F48_06940</name>
    <name evidence="4" type="ORF">SOV92_13180</name>
</gene>
<dbReference type="Proteomes" id="UP000762586">
    <property type="component" value="Unassembled WGS sequence"/>
</dbReference>
<keyword evidence="7" id="KW-1185">Reference proteome</keyword>
<evidence type="ECO:0000313" key="3">
    <source>
        <dbReference type="EMBL" id="MBN3105817.1"/>
    </source>
</evidence>
<dbReference type="PANTHER" id="PTHR39586:SF1">
    <property type="entry name" value="CYTOPLASMIC PROTEIN"/>
    <property type="match status" value="1"/>
</dbReference>
<proteinExistence type="predicted"/>
<evidence type="ECO:0000313" key="2">
    <source>
        <dbReference type="EMBL" id="MBN3051788.1"/>
    </source>
</evidence>
<dbReference type="InterPro" id="IPR023376">
    <property type="entry name" value="YqcC-like_dom"/>
</dbReference>
<reference evidence="5 6" key="2">
    <citation type="submission" date="2020-11" db="EMBL/GenBank/DDBJ databases">
        <title>Complete genome sequence of Pectobacterium brasiliense strain F126.</title>
        <authorList>
            <person name="Miroshnikov K."/>
            <person name="Vo T.N.H."/>
            <person name="Khodykina M.V."/>
            <person name="Kabanova A.P."/>
            <person name="Shneider M."/>
            <person name="Korzhenkov A."/>
            <person name="Toschakov S.V."/>
            <person name="Miroshnikov K.A."/>
            <person name="Ignatov A.N."/>
            <person name="Mikhailova Y.V."/>
            <person name="Shelenkov A."/>
            <person name="Yanushevich Y.G."/>
            <person name="Evseev P.V."/>
        </authorList>
    </citation>
    <scope>NUCLEOTIDE SEQUENCE [LARGE SCALE GENOMIC DNA]</scope>
    <source>
        <strain evidence="5 6">F126</strain>
    </source>
</reference>
<dbReference type="EMBL" id="JACGET010000005">
    <property type="protein sequence ID" value="MBN3105817.1"/>
    <property type="molecule type" value="Genomic_DNA"/>
</dbReference>
<reference evidence="4" key="3">
    <citation type="submission" date="2023-11" db="EMBL/GenBank/DDBJ databases">
        <title>Comparative genomics revealed phylogeny of phytopathogenic Pectobacterium aroidearum based on whole-genome sequencing and function of putative horizontal acquire islands in P. aroidearum PccS1.</title>
        <authorList>
            <person name="Fan J."/>
            <person name="Yang L."/>
        </authorList>
    </citation>
    <scope>NUCLEOTIDE SEQUENCE</scope>
    <source>
        <strain evidence="4">NJAU140</strain>
    </source>
</reference>
<evidence type="ECO:0000313" key="7">
    <source>
        <dbReference type="Proteomes" id="UP000762586"/>
    </source>
</evidence>
<reference evidence="2 7" key="1">
    <citation type="submission" date="2020-07" db="EMBL/GenBank/DDBJ databases">
        <title>A pangenomic view of the genus Pectobacterium provides insights into genome organization, phylogeny, and virulence.</title>
        <authorList>
            <person name="Jonkheer E."/>
            <person name="Brankovics B."/>
            <person name="Houwers I."/>
            <person name="Van Der Wolf J."/>
            <person name="Bonants P."/>
            <person name="Vreeburg R."/>
            <person name="Bollema R."/>
            <person name="De Haan J."/>
            <person name="Berke L."/>
            <person name="De Ridder D."/>
            <person name="Smit S."/>
            <person name="Van Der Lee T.A.J."/>
        </authorList>
    </citation>
    <scope>NUCLEOTIDE SEQUENCE</scope>
    <source>
        <strain evidence="3 7">NAK:384</strain>
        <strain evidence="2">NAK:433</strain>
    </source>
</reference>
<evidence type="ECO:0000259" key="1">
    <source>
        <dbReference type="Pfam" id="PF04287"/>
    </source>
</evidence>
<feature type="domain" description="YqcC-like" evidence="1">
    <location>
        <begin position="6"/>
        <end position="103"/>
    </location>
</feature>
<evidence type="ECO:0000313" key="6">
    <source>
        <dbReference type="Proteomes" id="UP000269351"/>
    </source>
</evidence>
<dbReference type="EMBL" id="JAXHOZ010000051">
    <property type="protein sequence ID" value="MDY4378777.1"/>
    <property type="molecule type" value="Genomic_DNA"/>
</dbReference>
<dbReference type="Proteomes" id="UP000269351">
    <property type="component" value="Chromosome"/>
</dbReference>
<dbReference type="Gene3D" id="1.20.1440.40">
    <property type="entry name" value="YqcC-like"/>
    <property type="match status" value="1"/>
</dbReference>
<dbReference type="RefSeq" id="WP_039276076.1">
    <property type="nucleotide sequence ID" value="NZ_BSWF01000004.1"/>
</dbReference>
<dbReference type="InterPro" id="IPR036814">
    <property type="entry name" value="YqcC-like_sf"/>
</dbReference>
<name>A0A086EWF8_9GAMM</name>